<accession>A0A4R6VPY9</accession>
<dbReference type="OrthoDB" id="9809462at2"/>
<dbReference type="Gene3D" id="1.10.10.10">
    <property type="entry name" value="Winged helix-like DNA-binding domain superfamily/Winged helix DNA-binding domain"/>
    <property type="match status" value="1"/>
</dbReference>
<keyword evidence="6" id="KW-1185">Reference proteome</keyword>
<dbReference type="PRINTS" id="PR00033">
    <property type="entry name" value="HTHASNC"/>
</dbReference>
<reference evidence="5 6" key="1">
    <citation type="submission" date="2019-03" db="EMBL/GenBank/DDBJ databases">
        <title>Genomic Encyclopedia of Type Strains, Phase III (KMG-III): the genomes of soil and plant-associated and newly described type strains.</title>
        <authorList>
            <person name="Whitman W."/>
        </authorList>
    </citation>
    <scope>NUCLEOTIDE SEQUENCE [LARGE SCALE GENOMIC DNA]</scope>
    <source>
        <strain evidence="5 6">CGMCC 1.7002</strain>
    </source>
</reference>
<dbReference type="SUPFAM" id="SSF54909">
    <property type="entry name" value="Dimeric alpha+beta barrel"/>
    <property type="match status" value="1"/>
</dbReference>
<dbReference type="GO" id="GO:0043200">
    <property type="term" value="P:response to amino acid"/>
    <property type="evidence" value="ECO:0007669"/>
    <property type="project" value="TreeGrafter"/>
</dbReference>
<dbReference type="EMBL" id="SNYR01000002">
    <property type="protein sequence ID" value="TDQ64276.1"/>
    <property type="molecule type" value="Genomic_DNA"/>
</dbReference>
<proteinExistence type="predicted"/>
<evidence type="ECO:0000256" key="2">
    <source>
        <dbReference type="ARBA" id="ARBA00023125"/>
    </source>
</evidence>
<dbReference type="Pfam" id="PF01037">
    <property type="entry name" value="AsnC_trans_reg"/>
    <property type="match status" value="1"/>
</dbReference>
<dbReference type="PANTHER" id="PTHR30154:SF34">
    <property type="entry name" value="TRANSCRIPTIONAL REGULATOR AZLB"/>
    <property type="match status" value="1"/>
</dbReference>
<protein>
    <submittedName>
        <fullName evidence="5">DNA-binding Lrp family transcriptional regulator</fullName>
    </submittedName>
</protein>
<keyword evidence="3" id="KW-0804">Transcription</keyword>
<dbReference type="InterPro" id="IPR019888">
    <property type="entry name" value="Tscrpt_reg_AsnC-like"/>
</dbReference>
<dbReference type="PROSITE" id="PS50956">
    <property type="entry name" value="HTH_ASNC_2"/>
    <property type="match status" value="1"/>
</dbReference>
<sequence>MAENPHYVYDALDRELIGLLRRDGRASLAKLANILGVSRGTVQNRLDRLTEVGALLGFTVRVREDYGHDMVRAIMMVEVVGKTTSDVIKKLRGMPEVHHIHSTNGAWDLVVEIQASNLPEFDRVLREVRMIDNILNSETSILLSSV</sequence>
<dbReference type="GO" id="GO:0005829">
    <property type="term" value="C:cytosol"/>
    <property type="evidence" value="ECO:0007669"/>
    <property type="project" value="TreeGrafter"/>
</dbReference>
<keyword evidence="1" id="KW-0805">Transcription regulation</keyword>
<feature type="domain" description="HTH asnC-type" evidence="4">
    <location>
        <begin position="9"/>
        <end position="69"/>
    </location>
</feature>
<evidence type="ECO:0000313" key="6">
    <source>
        <dbReference type="Proteomes" id="UP000295391"/>
    </source>
</evidence>
<name>A0A4R6VPY9_9HYPH</name>
<dbReference type="PANTHER" id="PTHR30154">
    <property type="entry name" value="LEUCINE-RESPONSIVE REGULATORY PROTEIN"/>
    <property type="match status" value="1"/>
</dbReference>
<dbReference type="Gene3D" id="3.30.70.920">
    <property type="match status" value="1"/>
</dbReference>
<evidence type="ECO:0000259" key="4">
    <source>
        <dbReference type="PROSITE" id="PS50956"/>
    </source>
</evidence>
<gene>
    <name evidence="5" type="ORF">ATL17_2292</name>
</gene>
<evidence type="ECO:0000313" key="5">
    <source>
        <dbReference type="EMBL" id="TDQ64276.1"/>
    </source>
</evidence>
<dbReference type="RefSeq" id="WP_133572890.1">
    <property type="nucleotide sequence ID" value="NZ_SNYR01000002.1"/>
</dbReference>
<dbReference type="InterPro" id="IPR000485">
    <property type="entry name" value="AsnC-type_HTH_dom"/>
</dbReference>
<dbReference type="InterPro" id="IPR011008">
    <property type="entry name" value="Dimeric_a/b-barrel"/>
</dbReference>
<dbReference type="InterPro" id="IPR036388">
    <property type="entry name" value="WH-like_DNA-bd_sf"/>
</dbReference>
<evidence type="ECO:0000256" key="1">
    <source>
        <dbReference type="ARBA" id="ARBA00023015"/>
    </source>
</evidence>
<dbReference type="GO" id="GO:0043565">
    <property type="term" value="F:sequence-specific DNA binding"/>
    <property type="evidence" value="ECO:0007669"/>
    <property type="project" value="InterPro"/>
</dbReference>
<keyword evidence="2 5" id="KW-0238">DNA-binding</keyword>
<organism evidence="5 6">
    <name type="scientific">Maritalea mobilis</name>
    <dbReference type="NCBI Taxonomy" id="483324"/>
    <lineage>
        <taxon>Bacteria</taxon>
        <taxon>Pseudomonadati</taxon>
        <taxon>Pseudomonadota</taxon>
        <taxon>Alphaproteobacteria</taxon>
        <taxon>Hyphomicrobiales</taxon>
        <taxon>Devosiaceae</taxon>
        <taxon>Maritalea</taxon>
    </lineage>
</organism>
<dbReference type="SMART" id="SM00344">
    <property type="entry name" value="HTH_ASNC"/>
    <property type="match status" value="1"/>
</dbReference>
<dbReference type="Pfam" id="PF13404">
    <property type="entry name" value="HTH_AsnC-type"/>
    <property type="match status" value="1"/>
</dbReference>
<dbReference type="Proteomes" id="UP000295391">
    <property type="component" value="Unassembled WGS sequence"/>
</dbReference>
<dbReference type="AlphaFoldDB" id="A0A4R6VPY9"/>
<dbReference type="InterPro" id="IPR019887">
    <property type="entry name" value="Tscrpt_reg_AsnC/Lrp_C"/>
</dbReference>
<dbReference type="SUPFAM" id="SSF46785">
    <property type="entry name" value="Winged helix' DNA-binding domain"/>
    <property type="match status" value="1"/>
</dbReference>
<dbReference type="InterPro" id="IPR036390">
    <property type="entry name" value="WH_DNA-bd_sf"/>
</dbReference>
<comment type="caution">
    <text evidence="5">The sequence shown here is derived from an EMBL/GenBank/DDBJ whole genome shotgun (WGS) entry which is preliminary data.</text>
</comment>
<evidence type="ECO:0000256" key="3">
    <source>
        <dbReference type="ARBA" id="ARBA00023163"/>
    </source>
</evidence>